<name>A0A150TNH5_SORCE</name>
<dbReference type="InterPro" id="IPR036188">
    <property type="entry name" value="FAD/NAD-bd_sf"/>
</dbReference>
<dbReference type="PRINTS" id="PR00420">
    <property type="entry name" value="RNGMNOXGNASE"/>
</dbReference>
<comment type="caution">
    <text evidence="2">The sequence shown here is derived from an EMBL/GenBank/DDBJ whole genome shotgun (WGS) entry which is preliminary data.</text>
</comment>
<dbReference type="InterPro" id="IPR050816">
    <property type="entry name" value="Flavin-dep_Halogenase_NPB"/>
</dbReference>
<proteinExistence type="predicted"/>
<dbReference type="SUPFAM" id="SSF51905">
    <property type="entry name" value="FAD/NAD(P)-binding domain"/>
    <property type="match status" value="1"/>
</dbReference>
<evidence type="ECO:0000313" key="2">
    <source>
        <dbReference type="EMBL" id="KYG06249.1"/>
    </source>
</evidence>
<dbReference type="GO" id="GO:0071949">
    <property type="term" value="F:FAD binding"/>
    <property type="evidence" value="ECO:0007669"/>
    <property type="project" value="InterPro"/>
</dbReference>
<sequence>MPRRVEVDACVIGGGPAGSTAARRLAELGHSVCLVEREAEHGRRIGESLPPSILPLLQAAGVLARVEAAGFLRPEGAVVRWGAADEATGRSPAARGFLVDRARFDALLLDAAREAGVVVLRPAFPGAPARRAPLSWQIPVRASGEPVLVDAHVLIEATGKHGPRRRRRARTSEPTLALHGYWQGARLGGLEARVEAGPDAWYWGAPLPAHPAAPGVAGPWNACVFVDPARVVGLDAAGLARLYGALLEESSLLRGCLAGALEGSVRVCDASAYMDASPAEPGALLVGEASFSIDPLSSQGVQVAMSSALHGAIAARTFLISPADAEAAVAFCVDRQREAVARSRRTAAQIYAEQGRFAERPFWARRARLAPENADPPARRPAPPLSLERRLRLSEALEIRPTPAIAGDVIRRVAALHHPALERPAAYLGDVALAPLLADVAAGRSAGGILARWTQRMPPRRGEAVLQFLWETGIVVPDA</sequence>
<dbReference type="PANTHER" id="PTHR43747:SF1">
    <property type="entry name" value="SLR1998 PROTEIN"/>
    <property type="match status" value="1"/>
</dbReference>
<protein>
    <recommendedName>
        <fullName evidence="1">FAD-binding domain-containing protein</fullName>
    </recommendedName>
</protein>
<dbReference type="AlphaFoldDB" id="A0A150TNH5"/>
<feature type="domain" description="FAD-binding" evidence="1">
    <location>
        <begin position="6"/>
        <end position="165"/>
    </location>
</feature>
<dbReference type="Gene3D" id="3.50.50.60">
    <property type="entry name" value="FAD/NAD(P)-binding domain"/>
    <property type="match status" value="1"/>
</dbReference>
<evidence type="ECO:0000313" key="3">
    <source>
        <dbReference type="Proteomes" id="UP000075502"/>
    </source>
</evidence>
<dbReference type="Proteomes" id="UP000075502">
    <property type="component" value="Unassembled WGS sequence"/>
</dbReference>
<dbReference type="Gene3D" id="3.30.9.100">
    <property type="match status" value="1"/>
</dbReference>
<organism evidence="2 3">
    <name type="scientific">Sorangium cellulosum</name>
    <name type="common">Polyangium cellulosum</name>
    <dbReference type="NCBI Taxonomy" id="56"/>
    <lineage>
        <taxon>Bacteria</taxon>
        <taxon>Pseudomonadati</taxon>
        <taxon>Myxococcota</taxon>
        <taxon>Polyangia</taxon>
        <taxon>Polyangiales</taxon>
        <taxon>Polyangiaceae</taxon>
        <taxon>Sorangium</taxon>
    </lineage>
</organism>
<dbReference type="InterPro" id="IPR002938">
    <property type="entry name" value="FAD-bd"/>
</dbReference>
<reference evidence="2 3" key="1">
    <citation type="submission" date="2014-02" db="EMBL/GenBank/DDBJ databases">
        <title>The small core and large imbalanced accessory genome model reveals a collaborative survival strategy of Sorangium cellulosum strains in nature.</title>
        <authorList>
            <person name="Han K."/>
            <person name="Peng R."/>
            <person name="Blom J."/>
            <person name="Li Y.-Z."/>
        </authorList>
    </citation>
    <scope>NUCLEOTIDE SEQUENCE [LARGE SCALE GENOMIC DNA]</scope>
    <source>
        <strain evidence="2 3">So0007-03</strain>
    </source>
</reference>
<dbReference type="PANTHER" id="PTHR43747">
    <property type="entry name" value="FAD-BINDING PROTEIN"/>
    <property type="match status" value="1"/>
</dbReference>
<dbReference type="EMBL" id="JEME01001739">
    <property type="protein sequence ID" value="KYG06249.1"/>
    <property type="molecule type" value="Genomic_DNA"/>
</dbReference>
<gene>
    <name evidence="2" type="ORF">BE21_35970</name>
</gene>
<dbReference type="Pfam" id="PF01494">
    <property type="entry name" value="FAD_binding_3"/>
    <property type="match status" value="1"/>
</dbReference>
<evidence type="ECO:0000259" key="1">
    <source>
        <dbReference type="Pfam" id="PF01494"/>
    </source>
</evidence>
<accession>A0A150TNH5</accession>